<dbReference type="EMBL" id="BFEA01000079">
    <property type="protein sequence ID" value="GBG66830.1"/>
    <property type="molecule type" value="Genomic_DNA"/>
</dbReference>
<keyword evidence="2" id="KW-1185">Reference proteome</keyword>
<comment type="caution">
    <text evidence="1">The sequence shown here is derived from an EMBL/GenBank/DDBJ whole genome shotgun (WGS) entry which is preliminary data.</text>
</comment>
<dbReference type="Gramene" id="GBG66830">
    <property type="protein sequence ID" value="GBG66830"/>
    <property type="gene ID" value="CBR_g70708"/>
</dbReference>
<name>A0A388K9W0_CHABU</name>
<sequence length="86" mass="9723">MGPQLYCLILFVVFSKQRRGRPLAPREAKQTSSLDDRQFHIPFRIFSTLICALVALKCSRVPQEIMTHSRFTCPPSGPFADADAQN</sequence>
<dbReference type="Proteomes" id="UP000265515">
    <property type="component" value="Unassembled WGS sequence"/>
</dbReference>
<dbReference type="AlphaFoldDB" id="A0A388K9W0"/>
<proteinExistence type="predicted"/>
<accession>A0A388K9W0</accession>
<organism evidence="1 2">
    <name type="scientific">Chara braunii</name>
    <name type="common">Braun's stonewort</name>
    <dbReference type="NCBI Taxonomy" id="69332"/>
    <lineage>
        <taxon>Eukaryota</taxon>
        <taxon>Viridiplantae</taxon>
        <taxon>Streptophyta</taxon>
        <taxon>Charophyceae</taxon>
        <taxon>Charales</taxon>
        <taxon>Characeae</taxon>
        <taxon>Chara</taxon>
    </lineage>
</organism>
<reference evidence="1 2" key="1">
    <citation type="journal article" date="2018" name="Cell">
        <title>The Chara Genome: Secondary Complexity and Implications for Plant Terrestrialization.</title>
        <authorList>
            <person name="Nishiyama T."/>
            <person name="Sakayama H."/>
            <person name="Vries J.D."/>
            <person name="Buschmann H."/>
            <person name="Saint-Marcoux D."/>
            <person name="Ullrich K.K."/>
            <person name="Haas F.B."/>
            <person name="Vanderstraeten L."/>
            <person name="Becker D."/>
            <person name="Lang D."/>
            <person name="Vosolsobe S."/>
            <person name="Rombauts S."/>
            <person name="Wilhelmsson P.K.I."/>
            <person name="Janitza P."/>
            <person name="Kern R."/>
            <person name="Heyl A."/>
            <person name="Rumpler F."/>
            <person name="Villalobos L.I.A.C."/>
            <person name="Clay J.M."/>
            <person name="Skokan R."/>
            <person name="Toyoda A."/>
            <person name="Suzuki Y."/>
            <person name="Kagoshima H."/>
            <person name="Schijlen E."/>
            <person name="Tajeshwar N."/>
            <person name="Catarino B."/>
            <person name="Hetherington A.J."/>
            <person name="Saltykova A."/>
            <person name="Bonnot C."/>
            <person name="Breuninger H."/>
            <person name="Symeonidi A."/>
            <person name="Radhakrishnan G.V."/>
            <person name="Van Nieuwerburgh F."/>
            <person name="Deforce D."/>
            <person name="Chang C."/>
            <person name="Karol K.G."/>
            <person name="Hedrich R."/>
            <person name="Ulvskov P."/>
            <person name="Glockner G."/>
            <person name="Delwiche C.F."/>
            <person name="Petrasek J."/>
            <person name="Van de Peer Y."/>
            <person name="Friml J."/>
            <person name="Beilby M."/>
            <person name="Dolan L."/>
            <person name="Kohara Y."/>
            <person name="Sugano S."/>
            <person name="Fujiyama A."/>
            <person name="Delaux P.-M."/>
            <person name="Quint M."/>
            <person name="TheiBen G."/>
            <person name="Hagemann M."/>
            <person name="Harholt J."/>
            <person name="Dunand C."/>
            <person name="Zachgo S."/>
            <person name="Langdale J."/>
            <person name="Maumus F."/>
            <person name="Straeten D.V.D."/>
            <person name="Gould S.B."/>
            <person name="Rensing S.A."/>
        </authorList>
    </citation>
    <scope>NUCLEOTIDE SEQUENCE [LARGE SCALE GENOMIC DNA]</scope>
    <source>
        <strain evidence="1 2">S276</strain>
    </source>
</reference>
<evidence type="ECO:0000313" key="2">
    <source>
        <dbReference type="Proteomes" id="UP000265515"/>
    </source>
</evidence>
<evidence type="ECO:0000313" key="1">
    <source>
        <dbReference type="EMBL" id="GBG66830.1"/>
    </source>
</evidence>
<gene>
    <name evidence="1" type="ORF">CBR_g70708</name>
</gene>
<protein>
    <submittedName>
        <fullName evidence="1">Uncharacterized protein</fullName>
    </submittedName>
</protein>